<feature type="region of interest" description="Disordered" evidence="1">
    <location>
        <begin position="223"/>
        <end position="279"/>
    </location>
</feature>
<accession>A0A2A4K261</accession>
<feature type="compositionally biased region" description="Polar residues" evidence="1">
    <location>
        <begin position="223"/>
        <end position="239"/>
    </location>
</feature>
<name>A0A2A4K261_HELVI</name>
<dbReference type="EMBL" id="NWSH01000238">
    <property type="protein sequence ID" value="PCG78106.1"/>
    <property type="molecule type" value="Genomic_DNA"/>
</dbReference>
<feature type="region of interest" description="Disordered" evidence="1">
    <location>
        <begin position="87"/>
        <end position="150"/>
    </location>
</feature>
<reference evidence="3" key="1">
    <citation type="submission" date="2017-09" db="EMBL/GenBank/DDBJ databases">
        <title>Contemporary evolution of a Lepidopteran species, Heliothis virescens, in response to modern agricultural practices.</title>
        <authorList>
            <person name="Fritz M.L."/>
            <person name="Deyonke A.M."/>
            <person name="Papanicolaou A."/>
            <person name="Micinski S."/>
            <person name="Westbrook J."/>
            <person name="Gould F."/>
        </authorList>
    </citation>
    <scope>NUCLEOTIDE SEQUENCE [LARGE SCALE GENOMIC DNA]</scope>
    <source>
        <strain evidence="3">HvINT-</strain>
        <tissue evidence="3">Whole body</tissue>
    </source>
</reference>
<feature type="signal peptide" evidence="2">
    <location>
        <begin position="1"/>
        <end position="20"/>
    </location>
</feature>
<evidence type="ECO:0000256" key="2">
    <source>
        <dbReference type="SAM" id="SignalP"/>
    </source>
</evidence>
<evidence type="ECO:0008006" key="4">
    <source>
        <dbReference type="Google" id="ProtNLM"/>
    </source>
</evidence>
<dbReference type="AlphaFoldDB" id="A0A2A4K261"/>
<protein>
    <recommendedName>
        <fullName evidence="4">DUF4794 domain-containing protein</fullName>
    </recommendedName>
</protein>
<sequence length="279" mass="29649">MATQLLTLLLLSVLWLGTGAEPAPAPEPGRIPKVYNALITSNQNLEPSKAYPVYQPVLHDAFAFSYQPAVFYGGDLLGNGLLPAPGLLPKPAQPSQSTPVSTPEAPVEPSAAPTESPTTTPEPAKPESDTKSSTPAPPAPNTESPIPLNEFGLPPQVLPLGHIDPLYNALPQFSPFAYRYPGVRFYDPYDPFGFSPYSSLPIYRPLTNVLGHSLPVIAEKEPSNVQPLASNGVSEQSAQTPPPEPSDLNILNYSSKNPAIPNVPPPPLPQGGLKTDKSE</sequence>
<feature type="chain" id="PRO_5012426865" description="DUF4794 domain-containing protein" evidence="2">
    <location>
        <begin position="21"/>
        <end position="279"/>
    </location>
</feature>
<keyword evidence="2" id="KW-0732">Signal</keyword>
<evidence type="ECO:0000256" key="1">
    <source>
        <dbReference type="SAM" id="MobiDB-lite"/>
    </source>
</evidence>
<proteinExistence type="predicted"/>
<feature type="compositionally biased region" description="Low complexity" evidence="1">
    <location>
        <begin position="108"/>
        <end position="122"/>
    </location>
</feature>
<comment type="caution">
    <text evidence="3">The sequence shown here is derived from an EMBL/GenBank/DDBJ whole genome shotgun (WGS) entry which is preliminary data.</text>
</comment>
<gene>
    <name evidence="3" type="ORF">B5V51_5230</name>
</gene>
<evidence type="ECO:0000313" key="3">
    <source>
        <dbReference type="EMBL" id="PCG78106.1"/>
    </source>
</evidence>
<organism evidence="3">
    <name type="scientific">Heliothis virescens</name>
    <name type="common">Tobacco budworm moth</name>
    <dbReference type="NCBI Taxonomy" id="7102"/>
    <lineage>
        <taxon>Eukaryota</taxon>
        <taxon>Metazoa</taxon>
        <taxon>Ecdysozoa</taxon>
        <taxon>Arthropoda</taxon>
        <taxon>Hexapoda</taxon>
        <taxon>Insecta</taxon>
        <taxon>Pterygota</taxon>
        <taxon>Neoptera</taxon>
        <taxon>Endopterygota</taxon>
        <taxon>Lepidoptera</taxon>
        <taxon>Glossata</taxon>
        <taxon>Ditrysia</taxon>
        <taxon>Noctuoidea</taxon>
        <taxon>Noctuidae</taxon>
        <taxon>Heliothinae</taxon>
        <taxon>Heliothis</taxon>
    </lineage>
</organism>